<comment type="caution">
    <text evidence="2">The sequence shown here is derived from an EMBL/GenBank/DDBJ whole genome shotgun (WGS) entry which is preliminary data.</text>
</comment>
<feature type="domain" description="SNF2 N-terminal" evidence="1">
    <location>
        <begin position="1"/>
        <end position="138"/>
    </location>
</feature>
<dbReference type="EMBL" id="ASHM01062136">
    <property type="protein sequence ID" value="PNX90213.1"/>
    <property type="molecule type" value="Genomic_DNA"/>
</dbReference>
<feature type="non-terminal residue" evidence="2">
    <location>
        <position position="1"/>
    </location>
</feature>
<dbReference type="InterPro" id="IPR038718">
    <property type="entry name" value="SNF2-like_sf"/>
</dbReference>
<organism evidence="2 3">
    <name type="scientific">Trifolium pratense</name>
    <name type="common">Red clover</name>
    <dbReference type="NCBI Taxonomy" id="57577"/>
    <lineage>
        <taxon>Eukaryota</taxon>
        <taxon>Viridiplantae</taxon>
        <taxon>Streptophyta</taxon>
        <taxon>Embryophyta</taxon>
        <taxon>Tracheophyta</taxon>
        <taxon>Spermatophyta</taxon>
        <taxon>Magnoliopsida</taxon>
        <taxon>eudicotyledons</taxon>
        <taxon>Gunneridae</taxon>
        <taxon>Pentapetalae</taxon>
        <taxon>rosids</taxon>
        <taxon>fabids</taxon>
        <taxon>Fabales</taxon>
        <taxon>Fabaceae</taxon>
        <taxon>Papilionoideae</taxon>
        <taxon>50 kb inversion clade</taxon>
        <taxon>NPAAA clade</taxon>
        <taxon>Hologalegina</taxon>
        <taxon>IRL clade</taxon>
        <taxon>Trifolieae</taxon>
        <taxon>Trifolium</taxon>
    </lineage>
</organism>
<dbReference type="Pfam" id="PF00176">
    <property type="entry name" value="SNF2-rel_dom"/>
    <property type="match status" value="1"/>
</dbReference>
<evidence type="ECO:0000313" key="3">
    <source>
        <dbReference type="Proteomes" id="UP000236291"/>
    </source>
</evidence>
<gene>
    <name evidence="2" type="ORF">L195_g046336</name>
</gene>
<dbReference type="AlphaFoldDB" id="A0A2K3MHF6"/>
<dbReference type="GO" id="GO:0004386">
    <property type="term" value="F:helicase activity"/>
    <property type="evidence" value="ECO:0007669"/>
    <property type="project" value="UniProtKB-KW"/>
</dbReference>
<dbReference type="Proteomes" id="UP000236291">
    <property type="component" value="Unassembled WGS sequence"/>
</dbReference>
<dbReference type="InterPro" id="IPR027417">
    <property type="entry name" value="P-loop_NTPase"/>
</dbReference>
<dbReference type="GO" id="GO:0005524">
    <property type="term" value="F:ATP binding"/>
    <property type="evidence" value="ECO:0007669"/>
    <property type="project" value="InterPro"/>
</dbReference>
<keyword evidence="2" id="KW-0067">ATP-binding</keyword>
<evidence type="ECO:0000313" key="2">
    <source>
        <dbReference type="EMBL" id="PNX90213.1"/>
    </source>
</evidence>
<reference evidence="2 3" key="1">
    <citation type="journal article" date="2014" name="Am. J. Bot.">
        <title>Genome assembly and annotation for red clover (Trifolium pratense; Fabaceae).</title>
        <authorList>
            <person name="Istvanek J."/>
            <person name="Jaros M."/>
            <person name="Krenek A."/>
            <person name="Repkova J."/>
        </authorList>
    </citation>
    <scope>NUCLEOTIDE SEQUENCE [LARGE SCALE GENOMIC DNA]</scope>
    <source>
        <strain evidence="3">cv. Tatra</strain>
        <tissue evidence="2">Young leaves</tissue>
    </source>
</reference>
<dbReference type="PANTHER" id="PTHR10799">
    <property type="entry name" value="SNF2/RAD54 HELICASE FAMILY"/>
    <property type="match status" value="1"/>
</dbReference>
<dbReference type="SUPFAM" id="SSF52540">
    <property type="entry name" value="P-loop containing nucleoside triphosphate hydrolases"/>
    <property type="match status" value="2"/>
</dbReference>
<keyword evidence="2" id="KW-0378">Hydrolase</keyword>
<dbReference type="STRING" id="57577.A0A2K3MHF6"/>
<accession>A0A2K3MHF6</accession>
<dbReference type="InterPro" id="IPR000330">
    <property type="entry name" value="SNF2_N"/>
</dbReference>
<protein>
    <submittedName>
        <fullName evidence="2">ATP-dependent DNA helicase ddm1-like protein</fullName>
    </submittedName>
</protein>
<name>A0A2K3MHF6_TRIPR</name>
<keyword evidence="2" id="KW-0547">Nucleotide-binding</keyword>
<reference evidence="2 3" key="2">
    <citation type="journal article" date="2017" name="Front. Plant Sci.">
        <title>Gene Classification and Mining of Molecular Markers Useful in Red Clover (Trifolium pratense) Breeding.</title>
        <authorList>
            <person name="Istvanek J."/>
            <person name="Dluhosova J."/>
            <person name="Dluhos P."/>
            <person name="Patkova L."/>
            <person name="Nedelnik J."/>
            <person name="Repkova J."/>
        </authorList>
    </citation>
    <scope>NUCLEOTIDE SEQUENCE [LARGE SCALE GENOMIC DNA]</scope>
    <source>
        <strain evidence="3">cv. Tatra</strain>
        <tissue evidence="2">Young leaves</tissue>
    </source>
</reference>
<keyword evidence="2" id="KW-0347">Helicase</keyword>
<evidence type="ECO:0000259" key="1">
    <source>
        <dbReference type="Pfam" id="PF00176"/>
    </source>
</evidence>
<proteinExistence type="predicted"/>
<dbReference type="ExpressionAtlas" id="A0A2K3MHF6">
    <property type="expression patterns" value="baseline"/>
</dbReference>
<dbReference type="Gene3D" id="3.40.50.10810">
    <property type="entry name" value="Tandem AAA-ATPase domain"/>
    <property type="match status" value="1"/>
</dbReference>
<sequence length="154" mass="17816">LQNNLAELWSLLNFILPDIFSSLDEFEKWFNLSGKCTNGATMEEMEEKRRNQVVAKLHGILRPFLLRRMKSDVELMLPRKKEIIIYANMTEHQKSLQDHLINEKLGEYLETKLSVGRGATKLNNLVIQLRKVCNHPDLLESAYDGSCKYHVIGS</sequence>
<dbReference type="Gene3D" id="3.40.50.300">
    <property type="entry name" value="P-loop containing nucleotide triphosphate hydrolases"/>
    <property type="match status" value="1"/>
</dbReference>